<proteinExistence type="predicted"/>
<organism evidence="1 2">
    <name type="scientific">Xenorhabdus bovienii str. kraussei Becker Underwood</name>
    <dbReference type="NCBI Taxonomy" id="1398204"/>
    <lineage>
        <taxon>Bacteria</taxon>
        <taxon>Pseudomonadati</taxon>
        <taxon>Pseudomonadota</taxon>
        <taxon>Gammaproteobacteria</taxon>
        <taxon>Enterobacterales</taxon>
        <taxon>Morganellaceae</taxon>
        <taxon>Xenorhabdus</taxon>
    </lineage>
</organism>
<reference evidence="1" key="1">
    <citation type="submission" date="2013-07" db="EMBL/GenBank/DDBJ databases">
        <title>Sub-species coevolution in mutualistic symbiosis.</title>
        <authorList>
            <person name="Murfin K."/>
            <person name="Klassen J."/>
            <person name="Lee M."/>
            <person name="Forst S."/>
            <person name="Stock P."/>
            <person name="Goodrich-Blair H."/>
        </authorList>
    </citation>
    <scope>NUCLEOTIDE SEQUENCE [LARGE SCALE GENOMIC DNA]</scope>
    <source>
        <strain evidence="1">Kraussei Becker Underwood</strain>
    </source>
</reference>
<dbReference type="Proteomes" id="UP000028493">
    <property type="component" value="Unassembled WGS sequence"/>
</dbReference>
<dbReference type="HOGENOM" id="CLU_2756924_0_0_6"/>
<accession>A0A077PUU3</accession>
<evidence type="ECO:0000313" key="1">
    <source>
        <dbReference type="EMBL" id="CDH24793.1"/>
    </source>
</evidence>
<sequence length="70" mass="7685">MLKLEDPRDLPALFFLRAAQSLPLVAVVVAKQFPHPQLNLTELVLLALVLLPDGTMSSLCGYDCSEMMSL</sequence>
<name>A0A077PUU3_XENBV</name>
<evidence type="ECO:0000313" key="2">
    <source>
        <dbReference type="Proteomes" id="UP000028493"/>
    </source>
</evidence>
<comment type="caution">
    <text evidence="1">The sequence shown here is derived from an EMBL/GenBank/DDBJ whole genome shotgun (WGS) entry which is preliminary data.</text>
</comment>
<dbReference type="AlphaFoldDB" id="A0A077PUU3"/>
<dbReference type="EMBL" id="CBSZ010000237">
    <property type="protein sequence ID" value="CDH24793.1"/>
    <property type="molecule type" value="Genomic_DNA"/>
</dbReference>
<dbReference type="RefSeq" id="WP_038197066.1">
    <property type="nucleotide sequence ID" value="NZ_CAWLXS010000301.1"/>
</dbReference>
<protein>
    <submittedName>
        <fullName evidence="1">Uncharacterized protein</fullName>
    </submittedName>
</protein>
<gene>
    <name evidence="1" type="ORF">XBKB1_3110001</name>
</gene>